<dbReference type="Gene3D" id="1.10.30.50">
    <property type="match status" value="1"/>
</dbReference>
<dbReference type="GO" id="GO:0004519">
    <property type="term" value="F:endonuclease activity"/>
    <property type="evidence" value="ECO:0007669"/>
    <property type="project" value="InterPro"/>
</dbReference>
<evidence type="ECO:0000259" key="3">
    <source>
        <dbReference type="SMART" id="SM00507"/>
    </source>
</evidence>
<dbReference type="Proteomes" id="UP000035034">
    <property type="component" value="Unassembled WGS sequence"/>
</dbReference>
<protein>
    <recommendedName>
        <fullName evidence="3">HNH nuclease domain-containing protein</fullName>
    </recommendedName>
</protein>
<feature type="domain" description="HNH nuclease" evidence="3">
    <location>
        <begin position="371"/>
        <end position="423"/>
    </location>
</feature>
<dbReference type="AlphaFoldDB" id="H0R201"/>
<dbReference type="InterPro" id="IPR002711">
    <property type="entry name" value="HNH"/>
</dbReference>
<evidence type="ECO:0000256" key="1">
    <source>
        <dbReference type="ARBA" id="ARBA00023450"/>
    </source>
</evidence>
<evidence type="ECO:0000313" key="4">
    <source>
        <dbReference type="EMBL" id="GAB19106.1"/>
    </source>
</evidence>
<name>H0R201_9ACTN</name>
<dbReference type="GO" id="GO:0008270">
    <property type="term" value="F:zinc ion binding"/>
    <property type="evidence" value="ECO:0007669"/>
    <property type="project" value="InterPro"/>
</dbReference>
<organism evidence="4 5">
    <name type="scientific">Gordonia effusa NBRC 100432</name>
    <dbReference type="NCBI Taxonomy" id="1077974"/>
    <lineage>
        <taxon>Bacteria</taxon>
        <taxon>Bacillati</taxon>
        <taxon>Actinomycetota</taxon>
        <taxon>Actinomycetes</taxon>
        <taxon>Mycobacteriales</taxon>
        <taxon>Gordoniaceae</taxon>
        <taxon>Gordonia</taxon>
    </lineage>
</organism>
<dbReference type="OrthoDB" id="4379271at2"/>
<keyword evidence="5" id="KW-1185">Reference proteome</keyword>
<dbReference type="RefSeq" id="WP_007318441.1">
    <property type="nucleotide sequence ID" value="NZ_BAEH01000075.1"/>
</dbReference>
<dbReference type="eggNOG" id="COG1403">
    <property type="taxonomic scope" value="Bacteria"/>
</dbReference>
<gene>
    <name evidence="4" type="ORF">GOEFS_075_00270</name>
</gene>
<sequence>MKASEIDTFISSLIDDLEDTAHSDGAELGRLLTYPEPVVDDAELLATLVTASRLRNVADALLTRVAGAAESAGVAVRKRDTAANMLVSLGIPPFVASRLMKVARTLRLLPGLASTTRDARLSGEHAAAVVTGLAHITNRVKDLDSDERAALVSNLIAQAVSGTPNDVTTWARKTALELVPESVPASIAEDRELNELSLSTGDDGRTHAELDLDVLAGEKFRVALDPLTTPVPQPDGSADPRSARQRRADAFEQILDTYLRGEDRPYSGGQLPHVAVTIPKGGCAQHYSTDADGEADIAISGREGTSSVATGEKSQAPASTSAQVPSLDFGQPISPQTAEIVACDCEFTAMILDAEGVPLDIKKTQRLFPPELRRALIIRDKGCSFPGCGKPPSWCQAHHLRYWSQGGETTIGNGALLCQRHHTIIHHTEWEMRMGSDGHPWFSSPPISPGAQRSWMRSQARRTLTIDSTAAA</sequence>
<proteinExistence type="inferred from homology"/>
<comment type="caution">
    <text evidence="4">The sequence shown here is derived from an EMBL/GenBank/DDBJ whole genome shotgun (WGS) entry which is preliminary data.</text>
</comment>
<feature type="compositionally biased region" description="Polar residues" evidence="2">
    <location>
        <begin position="303"/>
        <end position="324"/>
    </location>
</feature>
<dbReference type="Pfam" id="PF02720">
    <property type="entry name" value="DUF222"/>
    <property type="match status" value="1"/>
</dbReference>
<dbReference type="GO" id="GO:0003676">
    <property type="term" value="F:nucleic acid binding"/>
    <property type="evidence" value="ECO:0007669"/>
    <property type="project" value="InterPro"/>
</dbReference>
<dbReference type="CDD" id="cd00085">
    <property type="entry name" value="HNHc"/>
    <property type="match status" value="1"/>
</dbReference>
<dbReference type="InterPro" id="IPR003870">
    <property type="entry name" value="DUF222"/>
</dbReference>
<dbReference type="SMART" id="SM00507">
    <property type="entry name" value="HNHc"/>
    <property type="match status" value="1"/>
</dbReference>
<dbReference type="EMBL" id="BAEH01000075">
    <property type="protein sequence ID" value="GAB19106.1"/>
    <property type="molecule type" value="Genomic_DNA"/>
</dbReference>
<comment type="similarity">
    <text evidence="1">Belongs to the Rv1128c/1148c/1588c/1702c/1945/3466 family.</text>
</comment>
<dbReference type="STRING" id="1077974.GOEFS_075_00270"/>
<evidence type="ECO:0000256" key="2">
    <source>
        <dbReference type="SAM" id="MobiDB-lite"/>
    </source>
</evidence>
<dbReference type="Pfam" id="PF01844">
    <property type="entry name" value="HNH"/>
    <property type="match status" value="1"/>
</dbReference>
<accession>H0R201</accession>
<dbReference type="InterPro" id="IPR003615">
    <property type="entry name" value="HNH_nuc"/>
</dbReference>
<feature type="region of interest" description="Disordered" evidence="2">
    <location>
        <begin position="302"/>
        <end position="330"/>
    </location>
</feature>
<evidence type="ECO:0000313" key="5">
    <source>
        <dbReference type="Proteomes" id="UP000035034"/>
    </source>
</evidence>
<reference evidence="4 5" key="1">
    <citation type="submission" date="2011-12" db="EMBL/GenBank/DDBJ databases">
        <title>Whole genome shotgun sequence of Gordonia effusa NBRC 100432.</title>
        <authorList>
            <person name="Yoshida I."/>
            <person name="Takarada H."/>
            <person name="Hosoyama A."/>
            <person name="Tsuchikane K."/>
            <person name="Katsumata H."/>
            <person name="Yamazaki S."/>
            <person name="Fujita N."/>
        </authorList>
    </citation>
    <scope>NUCLEOTIDE SEQUENCE [LARGE SCALE GENOMIC DNA]</scope>
    <source>
        <strain evidence="4 5">NBRC 100432</strain>
    </source>
</reference>